<dbReference type="InterPro" id="IPR036259">
    <property type="entry name" value="MFS_trans_sf"/>
</dbReference>
<dbReference type="EMBL" id="CP001807">
    <property type="protein sequence ID" value="ACY47440.1"/>
    <property type="molecule type" value="Genomic_DNA"/>
</dbReference>
<feature type="transmembrane region" description="Helical" evidence="4">
    <location>
        <begin position="45"/>
        <end position="64"/>
    </location>
</feature>
<organism evidence="6 7">
    <name type="scientific">Rhodothermus marinus (strain ATCC 43812 / DSM 4252 / R-10)</name>
    <name type="common">Rhodothermus obamensis</name>
    <dbReference type="NCBI Taxonomy" id="518766"/>
    <lineage>
        <taxon>Bacteria</taxon>
        <taxon>Pseudomonadati</taxon>
        <taxon>Rhodothermota</taxon>
        <taxon>Rhodothermia</taxon>
        <taxon>Rhodothermales</taxon>
        <taxon>Rhodothermaceae</taxon>
        <taxon>Rhodothermus</taxon>
    </lineage>
</organism>
<dbReference type="InterPro" id="IPR052524">
    <property type="entry name" value="MFS_Cyanate_Porter"/>
</dbReference>
<dbReference type="HOGENOM" id="CLU_038046_1_0_10"/>
<feature type="transmembrane region" description="Helical" evidence="4">
    <location>
        <begin position="305"/>
        <end position="327"/>
    </location>
</feature>
<dbReference type="PANTHER" id="PTHR23523:SF2">
    <property type="entry name" value="2-NITROIMIDAZOLE TRANSPORTER"/>
    <property type="match status" value="1"/>
</dbReference>
<feature type="transmembrane region" description="Helical" evidence="4">
    <location>
        <begin position="102"/>
        <end position="125"/>
    </location>
</feature>
<feature type="transmembrane region" description="Helical" evidence="4">
    <location>
        <begin position="12"/>
        <end position="33"/>
    </location>
</feature>
<name>D0MEZ0_RHOM4</name>
<evidence type="ECO:0000259" key="5">
    <source>
        <dbReference type="PROSITE" id="PS50850"/>
    </source>
</evidence>
<evidence type="ECO:0000256" key="3">
    <source>
        <dbReference type="ARBA" id="ARBA00023136"/>
    </source>
</evidence>
<dbReference type="InterPro" id="IPR011701">
    <property type="entry name" value="MFS"/>
</dbReference>
<dbReference type="eggNOG" id="COG2807">
    <property type="taxonomic scope" value="Bacteria"/>
</dbReference>
<dbReference type="Pfam" id="PF07690">
    <property type="entry name" value="MFS_1"/>
    <property type="match status" value="1"/>
</dbReference>
<feature type="domain" description="Major facilitator superfamily (MFS) profile" evidence="5">
    <location>
        <begin position="1"/>
        <end position="361"/>
    </location>
</feature>
<keyword evidence="1 4" id="KW-0812">Transmembrane</keyword>
<evidence type="ECO:0000313" key="6">
    <source>
        <dbReference type="EMBL" id="ACY47440.1"/>
    </source>
</evidence>
<dbReference type="Proteomes" id="UP000002221">
    <property type="component" value="Chromosome"/>
</dbReference>
<dbReference type="Gene3D" id="1.20.1250.20">
    <property type="entry name" value="MFS general substrate transporter like domains"/>
    <property type="match status" value="2"/>
</dbReference>
<evidence type="ECO:0000256" key="1">
    <source>
        <dbReference type="ARBA" id="ARBA00022692"/>
    </source>
</evidence>
<dbReference type="CDD" id="cd17339">
    <property type="entry name" value="MFS_NIMT_CynX_like"/>
    <property type="match status" value="1"/>
</dbReference>
<dbReference type="PANTHER" id="PTHR23523">
    <property type="match status" value="1"/>
</dbReference>
<dbReference type="AlphaFoldDB" id="D0MEZ0"/>
<dbReference type="GO" id="GO:0022857">
    <property type="term" value="F:transmembrane transporter activity"/>
    <property type="evidence" value="ECO:0007669"/>
    <property type="project" value="InterPro"/>
</dbReference>
<protein>
    <submittedName>
        <fullName evidence="6">Major facilitator superfamily MFS_1</fullName>
    </submittedName>
</protein>
<dbReference type="SUPFAM" id="SSF103473">
    <property type="entry name" value="MFS general substrate transporter"/>
    <property type="match status" value="1"/>
</dbReference>
<feature type="transmembrane region" description="Helical" evidence="4">
    <location>
        <begin position="137"/>
        <end position="157"/>
    </location>
</feature>
<reference evidence="6 7" key="1">
    <citation type="journal article" date="2009" name="Stand. Genomic Sci.">
        <title>Complete genome sequence of Rhodothermus marinus type strain (R-10).</title>
        <authorList>
            <person name="Nolan M."/>
            <person name="Tindall B.J."/>
            <person name="Pomrenke H."/>
            <person name="Lapidus A."/>
            <person name="Copeland A."/>
            <person name="Glavina Del Rio T."/>
            <person name="Lucas S."/>
            <person name="Chen F."/>
            <person name="Tice H."/>
            <person name="Cheng J.F."/>
            <person name="Saunders E."/>
            <person name="Han C."/>
            <person name="Bruce D."/>
            <person name="Goodwin L."/>
            <person name="Chain P."/>
            <person name="Pitluck S."/>
            <person name="Ovchinikova G."/>
            <person name="Pati A."/>
            <person name="Ivanova N."/>
            <person name="Mavromatis K."/>
            <person name="Chen A."/>
            <person name="Palaniappan K."/>
            <person name="Land M."/>
            <person name="Hauser L."/>
            <person name="Chang Y.J."/>
            <person name="Jeffries C.D."/>
            <person name="Brettin T."/>
            <person name="Goker M."/>
            <person name="Bristow J."/>
            <person name="Eisen J.A."/>
            <person name="Markowitz V."/>
            <person name="Hugenholtz P."/>
            <person name="Kyrpides N.C."/>
            <person name="Klenk H.P."/>
            <person name="Detter J.C."/>
        </authorList>
    </citation>
    <scope>NUCLEOTIDE SEQUENCE [LARGE SCALE GENOMIC DNA]</scope>
    <source>
        <strain evidence="7">ATCC 43812 / DSM 4252 / R-10</strain>
    </source>
</reference>
<feature type="transmembrane region" description="Helical" evidence="4">
    <location>
        <begin position="70"/>
        <end position="90"/>
    </location>
</feature>
<keyword evidence="2 4" id="KW-1133">Transmembrane helix</keyword>
<dbReference type="PROSITE" id="PS50850">
    <property type="entry name" value="MFS"/>
    <property type="match status" value="1"/>
</dbReference>
<keyword evidence="3 4" id="KW-0472">Membrane</keyword>
<proteinExistence type="predicted"/>
<feature type="transmembrane region" description="Helical" evidence="4">
    <location>
        <begin position="333"/>
        <end position="354"/>
    </location>
</feature>
<feature type="transmembrane region" description="Helical" evidence="4">
    <location>
        <begin position="246"/>
        <end position="263"/>
    </location>
</feature>
<feature type="transmembrane region" description="Helical" evidence="4">
    <location>
        <begin position="269"/>
        <end position="293"/>
    </location>
</feature>
<dbReference type="KEGG" id="rmr:Rmar_0539"/>
<accession>D0MEZ0</accession>
<feature type="transmembrane region" description="Helical" evidence="4">
    <location>
        <begin position="178"/>
        <end position="203"/>
    </location>
</feature>
<dbReference type="STRING" id="518766.Rmar_0539"/>
<evidence type="ECO:0000313" key="7">
    <source>
        <dbReference type="Proteomes" id="UP000002221"/>
    </source>
</evidence>
<feature type="transmembrane region" description="Helical" evidence="4">
    <location>
        <begin position="215"/>
        <end position="237"/>
    </location>
</feature>
<dbReference type="InterPro" id="IPR020846">
    <property type="entry name" value="MFS_dom"/>
</dbReference>
<keyword evidence="7" id="KW-1185">Reference proteome</keyword>
<sequence length="361" mass="38580">MGPLIPHLQHDLSLSHAAVGLLTTLPLLAFGLGSFGASRLAARFGMARVLLLSMVLLTVGELVRPFPAPFYLFTGTLLVGAAIAVNNVLLPAVVKESFPARLGVLTGLYLATMHLMASLASGLSVPMAESWGLGWEGALRCWALLAFVAALLWIPPARRAPITTSPESTRRTLPWRSALAWQVTLFMGLQSFFFYCMITWIPALAQDRGFSATTAGWILFVFLLAQLPLLFITPVLAERRPHQQSLALAAGLLTIAGVVGFMIGKGVVLWSAAILAGAGAGMGFSLAMTLFPLRTRTPLRAADLSAMAQAIGYLLAAVGPTAFGFLYDQTHRFATSLWMLLGITLLMLGFGVAASRPRFVD</sequence>
<evidence type="ECO:0000256" key="4">
    <source>
        <dbReference type="SAM" id="Phobius"/>
    </source>
</evidence>
<gene>
    <name evidence="6" type="ordered locus">Rmar_0539</name>
</gene>
<evidence type="ECO:0000256" key="2">
    <source>
        <dbReference type="ARBA" id="ARBA00022989"/>
    </source>
</evidence>